<evidence type="ECO:0000256" key="7">
    <source>
        <dbReference type="SAM" id="MobiDB-lite"/>
    </source>
</evidence>
<keyword evidence="4" id="KW-0238">DNA-binding</keyword>
<evidence type="ECO:0000313" key="10">
    <source>
        <dbReference type="Proteomes" id="UP000191144"/>
    </source>
</evidence>
<dbReference type="EMBL" id="LT598478">
    <property type="protein sequence ID" value="SCU80203.1"/>
    <property type="molecule type" value="Genomic_DNA"/>
</dbReference>
<dbReference type="CDD" id="cd12148">
    <property type="entry name" value="fungal_TF_MHR"/>
    <property type="match status" value="1"/>
</dbReference>
<keyword evidence="2" id="KW-0862">Zinc</keyword>
<keyword evidence="6" id="KW-0539">Nucleus</keyword>
<dbReference type="Gene3D" id="4.10.240.10">
    <property type="entry name" value="Zn(2)-C6 fungal-type DNA-binding domain"/>
    <property type="match status" value="1"/>
</dbReference>
<dbReference type="PANTHER" id="PTHR31069:SF29">
    <property type="entry name" value="OLEATE-ACTIVATED TRANSCRIPTION FACTOR 1-RELATED"/>
    <property type="match status" value="1"/>
</dbReference>
<dbReference type="AlphaFoldDB" id="A0A1G4IU31"/>
<dbReference type="GO" id="GO:0008270">
    <property type="term" value="F:zinc ion binding"/>
    <property type="evidence" value="ECO:0007669"/>
    <property type="project" value="InterPro"/>
</dbReference>
<dbReference type="InterPro" id="IPR001138">
    <property type="entry name" value="Zn2Cys6_DnaBD"/>
</dbReference>
<dbReference type="CDD" id="cd00067">
    <property type="entry name" value="GAL4"/>
    <property type="match status" value="1"/>
</dbReference>
<sequence length="847" mass="97249">MATDGSNSPSFSNSSSDHTEKVKKTRVRQSLVCHHCKRRKIKCDKKRPTCGNCAKLHIECIYDLENQSKHKNGISKPSTLHEKLNELESKFEDLQRTLKVGDLEDWNQASSPSKVPTKVNFYEGLQPCCLTSIFKSDYKPFSDMGMIQRNPRLNPFLKFVTRSFKPLNYAVKKLMLSVGDIITPHSDELESVAKVLFLTPEVRKILKKHTMNPEDLNAETSEAIKRCLLEKGTQTSQNALTEPIDLEFYVSKTTRQELIDLIVSILPNKTNLDQLLTYFMTKMYPLVPYIHKTQILEMVADSLQYSHSGQVIGLKIGDDQDFARKIGRFAIFLVLLRISYTAMMLVNKPYDGEVTNQFISVAQKCLAHLIALSHNTNEDILSCLILIRWSLLYFPTDGDVMTGSITDMLMSLIMNHAFKIGLYRDCIHSELDRSNDPEGRYFFHYRTKLWMGTLILLRSDMYLRGNFPTLSAEYANMTLKQEVRENYEDETEYQVHRILHKQLEVYSKASVLDKLSSQLREGTDVDEIYSKIRHLEYELQYVVPLSNTRYLAPETSIHTVLQSMNNALHFKVNVIIRIYFLAIRASIVCDLEAQIIKRLGRSEHLPLRYREVTMECFEAALHLGGMLQDYMSSASDEQNKLVFRDHRYFMDQLVQIGTFRVSYYLIGVILTILRVKEGLSDFKWQNENKQSLGAEINYKTSVIDSVAISIFQYVQKLVHLGSHTLSDTYFTSFKQLFLEYAMQVIQNEINPNTTSHLKEVLGDTYIPAAIDYSPEDWVKFSNYVHKALGQGPSVPSYPSADELLAATAFPIGQDDLTDELMNPMSLFGDDVNIQNMLDGDYTWADFI</sequence>
<evidence type="ECO:0000256" key="2">
    <source>
        <dbReference type="ARBA" id="ARBA00022833"/>
    </source>
</evidence>
<accession>A0A1G4IU31</accession>
<organism evidence="9 10">
    <name type="scientific">Lachancea meyersii CBS 8951</name>
    <dbReference type="NCBI Taxonomy" id="1266667"/>
    <lineage>
        <taxon>Eukaryota</taxon>
        <taxon>Fungi</taxon>
        <taxon>Dikarya</taxon>
        <taxon>Ascomycota</taxon>
        <taxon>Saccharomycotina</taxon>
        <taxon>Saccharomycetes</taxon>
        <taxon>Saccharomycetales</taxon>
        <taxon>Saccharomycetaceae</taxon>
        <taxon>Lachancea</taxon>
    </lineage>
</organism>
<dbReference type="OrthoDB" id="2943660at2759"/>
<dbReference type="SMART" id="SM00066">
    <property type="entry name" value="GAL4"/>
    <property type="match status" value="1"/>
</dbReference>
<feature type="domain" description="Zn(2)-C6 fungal-type" evidence="8">
    <location>
        <begin position="32"/>
        <end position="62"/>
    </location>
</feature>
<gene>
    <name evidence="9" type="ORF">LAME_0B02014G</name>
</gene>
<protein>
    <submittedName>
        <fullName evidence="9">LAME_0B02014g1_1</fullName>
    </submittedName>
</protein>
<evidence type="ECO:0000259" key="8">
    <source>
        <dbReference type="PROSITE" id="PS50048"/>
    </source>
</evidence>
<evidence type="ECO:0000256" key="6">
    <source>
        <dbReference type="ARBA" id="ARBA00023242"/>
    </source>
</evidence>
<evidence type="ECO:0000256" key="4">
    <source>
        <dbReference type="ARBA" id="ARBA00023125"/>
    </source>
</evidence>
<keyword evidence="5" id="KW-0804">Transcription</keyword>
<dbReference type="GO" id="GO:0000981">
    <property type="term" value="F:DNA-binding transcription factor activity, RNA polymerase II-specific"/>
    <property type="evidence" value="ECO:0007669"/>
    <property type="project" value="InterPro"/>
</dbReference>
<keyword evidence="1" id="KW-0479">Metal-binding</keyword>
<feature type="region of interest" description="Disordered" evidence="7">
    <location>
        <begin position="1"/>
        <end position="23"/>
    </location>
</feature>
<dbReference type="GO" id="GO:0005634">
    <property type="term" value="C:nucleus"/>
    <property type="evidence" value="ECO:0007669"/>
    <property type="project" value="TreeGrafter"/>
</dbReference>
<dbReference type="InterPro" id="IPR050675">
    <property type="entry name" value="OAF3"/>
</dbReference>
<evidence type="ECO:0000256" key="5">
    <source>
        <dbReference type="ARBA" id="ARBA00023163"/>
    </source>
</evidence>
<dbReference type="Proteomes" id="UP000191144">
    <property type="component" value="Chromosome B"/>
</dbReference>
<keyword evidence="3" id="KW-0805">Transcription regulation</keyword>
<proteinExistence type="predicted"/>
<evidence type="ECO:0000313" key="9">
    <source>
        <dbReference type="EMBL" id="SCU80203.1"/>
    </source>
</evidence>
<evidence type="ECO:0000256" key="1">
    <source>
        <dbReference type="ARBA" id="ARBA00022723"/>
    </source>
</evidence>
<dbReference type="GO" id="GO:0000978">
    <property type="term" value="F:RNA polymerase II cis-regulatory region sequence-specific DNA binding"/>
    <property type="evidence" value="ECO:0007669"/>
    <property type="project" value="TreeGrafter"/>
</dbReference>
<dbReference type="PROSITE" id="PS00463">
    <property type="entry name" value="ZN2_CY6_FUNGAL_1"/>
    <property type="match status" value="1"/>
</dbReference>
<dbReference type="PANTHER" id="PTHR31069">
    <property type="entry name" value="OLEATE-ACTIVATED TRANSCRIPTION FACTOR 1-RELATED"/>
    <property type="match status" value="1"/>
</dbReference>
<dbReference type="SUPFAM" id="SSF57701">
    <property type="entry name" value="Zn2/Cys6 DNA-binding domain"/>
    <property type="match status" value="1"/>
</dbReference>
<dbReference type="InterPro" id="IPR036864">
    <property type="entry name" value="Zn2-C6_fun-type_DNA-bd_sf"/>
</dbReference>
<evidence type="ECO:0000256" key="3">
    <source>
        <dbReference type="ARBA" id="ARBA00023015"/>
    </source>
</evidence>
<dbReference type="PROSITE" id="PS50048">
    <property type="entry name" value="ZN2_CY6_FUNGAL_2"/>
    <property type="match status" value="1"/>
</dbReference>
<feature type="compositionally biased region" description="Low complexity" evidence="7">
    <location>
        <begin position="1"/>
        <end position="16"/>
    </location>
</feature>
<reference evidence="10" key="1">
    <citation type="submission" date="2016-03" db="EMBL/GenBank/DDBJ databases">
        <authorList>
            <person name="Devillers Hugo."/>
        </authorList>
    </citation>
    <scope>NUCLEOTIDE SEQUENCE [LARGE SCALE GENOMIC DNA]</scope>
</reference>
<dbReference type="Pfam" id="PF00172">
    <property type="entry name" value="Zn_clus"/>
    <property type="match status" value="1"/>
</dbReference>
<keyword evidence="10" id="KW-1185">Reference proteome</keyword>
<name>A0A1G4IU31_9SACH</name>
<dbReference type="GO" id="GO:0045944">
    <property type="term" value="P:positive regulation of transcription by RNA polymerase II"/>
    <property type="evidence" value="ECO:0007669"/>
    <property type="project" value="TreeGrafter"/>
</dbReference>